<dbReference type="SMR" id="A0A1J6KUF2"/>
<accession>A0A1J6KUF2</accession>
<dbReference type="Pfam" id="PF01419">
    <property type="entry name" value="Jacalin"/>
    <property type="match status" value="1"/>
</dbReference>
<dbReference type="Proteomes" id="UP000187609">
    <property type="component" value="Unassembled WGS sequence"/>
</dbReference>
<proteinExistence type="inferred from homology"/>
<dbReference type="OMA" id="RENFHAI"/>
<gene>
    <name evidence="4" type="primary">RTM1_5</name>
    <name evidence="4" type="ORF">A4A49_55658</name>
</gene>
<reference evidence="4" key="1">
    <citation type="submission" date="2016-11" db="EMBL/GenBank/DDBJ databases">
        <title>The genome of Nicotiana attenuata.</title>
        <authorList>
            <person name="Xu S."/>
            <person name="Brockmoeller T."/>
            <person name="Gaquerel E."/>
            <person name="Navarro A."/>
            <person name="Kuhl H."/>
            <person name="Gase K."/>
            <person name="Ling Z."/>
            <person name="Zhou W."/>
            <person name="Kreitzer C."/>
            <person name="Stanke M."/>
            <person name="Tang H."/>
            <person name="Lyons E."/>
            <person name="Pandey P."/>
            <person name="Pandey S.P."/>
            <person name="Timmermann B."/>
            <person name="Baldwin I.T."/>
        </authorList>
    </citation>
    <scope>NUCLEOTIDE SEQUENCE [LARGE SCALE GENOMIC DNA]</scope>
    <source>
        <strain evidence="4">UT</strain>
    </source>
</reference>
<evidence type="ECO:0000313" key="4">
    <source>
        <dbReference type="EMBL" id="OIT28384.1"/>
    </source>
</evidence>
<dbReference type="Gene3D" id="2.100.10.30">
    <property type="entry name" value="Jacalin-like lectin domain"/>
    <property type="match status" value="1"/>
</dbReference>
<dbReference type="AlphaFoldDB" id="A0A1J6KUF2"/>
<dbReference type="InterPro" id="IPR036404">
    <property type="entry name" value="Jacalin-like_lectin_dom_sf"/>
</dbReference>
<feature type="domain" description="Jacalin-type lectin" evidence="3">
    <location>
        <begin position="1"/>
        <end position="143"/>
    </location>
</feature>
<dbReference type="InterPro" id="IPR001229">
    <property type="entry name" value="Jacalin-like_lectin_dom"/>
</dbReference>
<sequence length="163" mass="18330">MIKVSPREDPRGTIWDEKGRDQLAGIYVFYDKYTIHGLQFLFYENGSLVMSNIHGVDNRENFHAIVFDYPSEFLTSISCSFCHLPSLESIKFGTNKVSYGPFGTPSTDAKDFNFQIGNHLLFGGFHGTKNCFGIGSIGVYLKNIPSSMTNVKNLPVNLEKEED</sequence>
<dbReference type="PANTHER" id="PTHR47293:SF60">
    <property type="entry name" value="INACTIVE PROTEIN RESTRICTED TEV MOVEMENT 1-LIKE"/>
    <property type="match status" value="1"/>
</dbReference>
<organism evidence="4 5">
    <name type="scientific">Nicotiana attenuata</name>
    <name type="common">Coyote tobacco</name>
    <dbReference type="NCBI Taxonomy" id="49451"/>
    <lineage>
        <taxon>Eukaryota</taxon>
        <taxon>Viridiplantae</taxon>
        <taxon>Streptophyta</taxon>
        <taxon>Embryophyta</taxon>
        <taxon>Tracheophyta</taxon>
        <taxon>Spermatophyta</taxon>
        <taxon>Magnoliopsida</taxon>
        <taxon>eudicotyledons</taxon>
        <taxon>Gunneridae</taxon>
        <taxon>Pentapetalae</taxon>
        <taxon>asterids</taxon>
        <taxon>lamiids</taxon>
        <taxon>Solanales</taxon>
        <taxon>Solanaceae</taxon>
        <taxon>Nicotianoideae</taxon>
        <taxon>Nicotianeae</taxon>
        <taxon>Nicotiana</taxon>
    </lineage>
</organism>
<protein>
    <submittedName>
        <fullName evidence="4">Inactive protein restricted tev movement 1</fullName>
    </submittedName>
</protein>
<dbReference type="SUPFAM" id="SSF51101">
    <property type="entry name" value="Mannose-binding lectins"/>
    <property type="match status" value="1"/>
</dbReference>
<name>A0A1J6KUF2_NICAT</name>
<comment type="caution">
    <text evidence="4">The sequence shown here is derived from an EMBL/GenBank/DDBJ whole genome shotgun (WGS) entry which is preliminary data.</text>
</comment>
<dbReference type="PROSITE" id="PS51752">
    <property type="entry name" value="JACALIN_LECTIN"/>
    <property type="match status" value="1"/>
</dbReference>
<keyword evidence="5" id="KW-1185">Reference proteome</keyword>
<dbReference type="PANTHER" id="PTHR47293">
    <property type="entry name" value="JACALIN-RELATED LECTIN 3"/>
    <property type="match status" value="1"/>
</dbReference>
<dbReference type="EMBL" id="MJEQ01002086">
    <property type="protein sequence ID" value="OIT28384.1"/>
    <property type="molecule type" value="Genomic_DNA"/>
</dbReference>
<evidence type="ECO:0000256" key="2">
    <source>
        <dbReference type="ARBA" id="ARBA00022734"/>
    </source>
</evidence>
<dbReference type="STRING" id="49451.A0A1J6KUF2"/>
<evidence type="ECO:0000313" key="5">
    <source>
        <dbReference type="Proteomes" id="UP000187609"/>
    </source>
</evidence>
<dbReference type="Gramene" id="OIT28384">
    <property type="protein sequence ID" value="OIT28384"/>
    <property type="gene ID" value="A4A49_55658"/>
</dbReference>
<evidence type="ECO:0000259" key="3">
    <source>
        <dbReference type="PROSITE" id="PS51752"/>
    </source>
</evidence>
<dbReference type="GO" id="GO:0030246">
    <property type="term" value="F:carbohydrate binding"/>
    <property type="evidence" value="ECO:0007669"/>
    <property type="project" value="UniProtKB-KW"/>
</dbReference>
<keyword evidence="2" id="KW-0430">Lectin</keyword>
<comment type="similarity">
    <text evidence="1">Belongs to the jacalin lectin family.</text>
</comment>
<evidence type="ECO:0000256" key="1">
    <source>
        <dbReference type="ARBA" id="ARBA00006568"/>
    </source>
</evidence>
<dbReference type="SMART" id="SM00915">
    <property type="entry name" value="Jacalin"/>
    <property type="match status" value="1"/>
</dbReference>